<name>A0ABX0JHT8_9BACL</name>
<keyword evidence="3" id="KW-1185">Reference proteome</keyword>
<comment type="caution">
    <text evidence="2">The sequence shown here is derived from an EMBL/GenBank/DDBJ whole genome shotgun (WGS) entry which is preliminary data.</text>
</comment>
<reference evidence="2" key="1">
    <citation type="submission" date="2020-03" db="EMBL/GenBank/DDBJ databases">
        <title>Draft sequencing of Paenibacilllus sp. S3N08.</title>
        <authorList>
            <person name="Kim D.-U."/>
        </authorList>
    </citation>
    <scope>NUCLEOTIDE SEQUENCE</scope>
    <source>
        <strain evidence="2">S3N08</strain>
    </source>
</reference>
<sequence length="94" mass="10591">MATHGVSKAFIHSFLQTIIGGVERAEKNVTILNLQKIADALNVPLSELFVFDKVRITGKSDKDILINQIIDSLIEMKVSDLRKVKLLLNEVFER</sequence>
<dbReference type="PROSITE" id="PS50943">
    <property type="entry name" value="HTH_CROC1"/>
    <property type="match status" value="1"/>
</dbReference>
<dbReference type="Gene3D" id="1.10.260.40">
    <property type="entry name" value="lambda repressor-like DNA-binding domains"/>
    <property type="match status" value="1"/>
</dbReference>
<evidence type="ECO:0000313" key="2">
    <source>
        <dbReference type="EMBL" id="NHN34990.1"/>
    </source>
</evidence>
<dbReference type="EMBL" id="JAAOIW010000025">
    <property type="protein sequence ID" value="NHN34990.1"/>
    <property type="molecule type" value="Genomic_DNA"/>
</dbReference>
<proteinExistence type="predicted"/>
<evidence type="ECO:0000259" key="1">
    <source>
        <dbReference type="PROSITE" id="PS50943"/>
    </source>
</evidence>
<dbReference type="InterPro" id="IPR010982">
    <property type="entry name" value="Lambda_DNA-bd_dom_sf"/>
</dbReference>
<evidence type="ECO:0000313" key="3">
    <source>
        <dbReference type="Proteomes" id="UP001165962"/>
    </source>
</evidence>
<dbReference type="SUPFAM" id="SSF47413">
    <property type="entry name" value="lambda repressor-like DNA-binding domains"/>
    <property type="match status" value="1"/>
</dbReference>
<feature type="domain" description="HTH cro/C1-type" evidence="1">
    <location>
        <begin position="19"/>
        <end position="48"/>
    </location>
</feature>
<organism evidence="2 3">
    <name type="scientific">Paenibacillus agricola</name>
    <dbReference type="NCBI Taxonomy" id="2716264"/>
    <lineage>
        <taxon>Bacteria</taxon>
        <taxon>Bacillati</taxon>
        <taxon>Bacillota</taxon>
        <taxon>Bacilli</taxon>
        <taxon>Bacillales</taxon>
        <taxon>Paenibacillaceae</taxon>
        <taxon>Paenibacillus</taxon>
    </lineage>
</organism>
<gene>
    <name evidence="2" type="ORF">G9U52_35220</name>
</gene>
<protein>
    <submittedName>
        <fullName evidence="2">Helix-turn-helix domain-containing protein</fullName>
    </submittedName>
</protein>
<dbReference type="Proteomes" id="UP001165962">
    <property type="component" value="Unassembled WGS sequence"/>
</dbReference>
<accession>A0ABX0JHT8</accession>
<dbReference type="InterPro" id="IPR001387">
    <property type="entry name" value="Cro/C1-type_HTH"/>
</dbReference>